<keyword evidence="4" id="KW-1185">Reference proteome</keyword>
<sequence>MVTTPKRMGEADTVPSLVTPAIPSGSLAAIGQPTLAVAGGALLRPWLISDAEAVVEAFRDPAIRRWHVRRADSVEEARGWIRRWQGTWDEETEGHWAVAGAETGTLLGRLSLKAWNLTDGTAEIAYWTMPAARGGGVCPRAVTTVADWAPGGCLADLAGLACPGAAPRRVVVGRHGSAMPPSSALRSTAPDPAP</sequence>
<dbReference type="KEGG" id="snw:BBN63_02120"/>
<dbReference type="EMBL" id="CP018047">
    <property type="protein sequence ID" value="AQU65228.1"/>
    <property type="molecule type" value="Genomic_DNA"/>
</dbReference>
<dbReference type="AlphaFoldDB" id="A0A1U9QLS8"/>
<organism evidence="3 4">
    <name type="scientific">Streptomyces niveus</name>
    <name type="common">Streptomyces spheroides</name>
    <dbReference type="NCBI Taxonomy" id="193462"/>
    <lineage>
        <taxon>Bacteria</taxon>
        <taxon>Bacillati</taxon>
        <taxon>Actinomycetota</taxon>
        <taxon>Actinomycetes</taxon>
        <taxon>Kitasatosporales</taxon>
        <taxon>Streptomycetaceae</taxon>
        <taxon>Streptomyces</taxon>
    </lineage>
</organism>
<dbReference type="Proteomes" id="UP000189677">
    <property type="component" value="Chromosome"/>
</dbReference>
<proteinExistence type="predicted"/>
<name>A0A1U9QLS8_STRNV</name>
<feature type="domain" description="N-acetyltransferase" evidence="2">
    <location>
        <begin position="42"/>
        <end position="149"/>
    </location>
</feature>
<dbReference type="Gene3D" id="3.40.630.30">
    <property type="match status" value="1"/>
</dbReference>
<dbReference type="Pfam" id="PF13302">
    <property type="entry name" value="Acetyltransf_3"/>
    <property type="match status" value="1"/>
</dbReference>
<evidence type="ECO:0000313" key="4">
    <source>
        <dbReference type="Proteomes" id="UP000189677"/>
    </source>
</evidence>
<gene>
    <name evidence="3" type="ORF">BBN63_02120</name>
</gene>
<dbReference type="InterPro" id="IPR051531">
    <property type="entry name" value="N-acetyltransferase"/>
</dbReference>
<dbReference type="SUPFAM" id="SSF55729">
    <property type="entry name" value="Acyl-CoA N-acyltransferases (Nat)"/>
    <property type="match status" value="1"/>
</dbReference>
<accession>A0A1U9QLS8</accession>
<dbReference type="PANTHER" id="PTHR43792">
    <property type="entry name" value="GNAT FAMILY, PUTATIVE (AFU_ORTHOLOGUE AFUA_3G00765)-RELATED-RELATED"/>
    <property type="match status" value="1"/>
</dbReference>
<dbReference type="GO" id="GO:0016747">
    <property type="term" value="F:acyltransferase activity, transferring groups other than amino-acyl groups"/>
    <property type="evidence" value="ECO:0007669"/>
    <property type="project" value="InterPro"/>
</dbReference>
<feature type="region of interest" description="Disordered" evidence="1">
    <location>
        <begin position="174"/>
        <end position="194"/>
    </location>
</feature>
<reference evidence="3 4" key="1">
    <citation type="submission" date="2016-11" db="EMBL/GenBank/DDBJ databases">
        <title>Complete genome sequence of Streptomyces niveus SCSIO 3406.</title>
        <authorList>
            <person name="Zhu Q."/>
            <person name="Cheng W."/>
            <person name="Song Y."/>
            <person name="Li Q."/>
            <person name="Ju J."/>
        </authorList>
    </citation>
    <scope>NUCLEOTIDE SEQUENCE [LARGE SCALE GENOMIC DNA]</scope>
    <source>
        <strain evidence="3 4">SCSIO 3406</strain>
    </source>
</reference>
<evidence type="ECO:0000313" key="3">
    <source>
        <dbReference type="EMBL" id="AQU65228.1"/>
    </source>
</evidence>
<evidence type="ECO:0000259" key="2">
    <source>
        <dbReference type="Pfam" id="PF13302"/>
    </source>
</evidence>
<dbReference type="InterPro" id="IPR016181">
    <property type="entry name" value="Acyl_CoA_acyltransferase"/>
</dbReference>
<dbReference type="InterPro" id="IPR000182">
    <property type="entry name" value="GNAT_dom"/>
</dbReference>
<protein>
    <recommendedName>
        <fullName evidence="2">N-acetyltransferase domain-containing protein</fullName>
    </recommendedName>
</protein>
<evidence type="ECO:0000256" key="1">
    <source>
        <dbReference type="SAM" id="MobiDB-lite"/>
    </source>
</evidence>